<evidence type="ECO:0000256" key="1">
    <source>
        <dbReference type="ARBA" id="ARBA00010996"/>
    </source>
</evidence>
<dbReference type="PANTHER" id="PTHR12151:SF8">
    <property type="entry name" value="THIOREDOXIN DOMAIN-CONTAINING PROTEIN"/>
    <property type="match status" value="1"/>
</dbReference>
<dbReference type="GO" id="GO:0046872">
    <property type="term" value="F:metal ion binding"/>
    <property type="evidence" value="ECO:0007669"/>
    <property type="project" value="UniProtKB-KW"/>
</dbReference>
<keyword evidence="4" id="KW-1133">Transmembrane helix</keyword>
<keyword evidence="5" id="KW-0732">Signal</keyword>
<feature type="signal peptide" evidence="5">
    <location>
        <begin position="1"/>
        <end position="23"/>
    </location>
</feature>
<dbReference type="Gene3D" id="3.40.30.10">
    <property type="entry name" value="Glutaredoxin"/>
    <property type="match status" value="1"/>
</dbReference>
<evidence type="ECO:0000256" key="2">
    <source>
        <dbReference type="PIRSR" id="PIRSR603782-1"/>
    </source>
</evidence>
<comment type="similarity">
    <text evidence="1">Belongs to the SCO1/2 family.</text>
</comment>
<feature type="binding site" evidence="2">
    <location>
        <position position="119"/>
    </location>
    <ligand>
        <name>Cu cation</name>
        <dbReference type="ChEBI" id="CHEBI:23378"/>
    </ligand>
</feature>
<evidence type="ECO:0000256" key="5">
    <source>
        <dbReference type="SAM" id="SignalP"/>
    </source>
</evidence>
<dbReference type="PaxDb" id="522772-Dacet_1009"/>
<evidence type="ECO:0000313" key="6">
    <source>
        <dbReference type="EMBL" id="ADD67785.1"/>
    </source>
</evidence>
<protein>
    <submittedName>
        <fullName evidence="6">Uncharacterized protein SCO1/SenC/PrrC</fullName>
    </submittedName>
</protein>
<accession>D4H6R9</accession>
<dbReference type="SUPFAM" id="SSF52833">
    <property type="entry name" value="Thioredoxin-like"/>
    <property type="match status" value="1"/>
</dbReference>
<sequence precursor="true">MRNKLLAFAILTLTISLSLPAYAADNIMSDSAGSQTEMPDMDHQNHKMTDSEDMDMKDHVHKEPTKEEQINIGVTEKLGKQVALDAVFTDSEGNTIRLADIVNKPTIFAPVYYSCPNVCNFLQESLADVVPQVKLKPGEDFQVISVSFDENDTPETAKNKKINYMKAADGQIPADSWYFLSGDRENILKFTDSVGFKFLRRGVDFAHPVAIMAVSPTGKIVRYLYGTDILPFELTMATVEASKEQTGLSVKKLVSYCFSYDPQGKKYVFNVMRVSGFVVLTVLFIFAGFLFFGGKKRK</sequence>
<dbReference type="RefSeq" id="WP_013010316.1">
    <property type="nucleotide sequence ID" value="NC_013943.1"/>
</dbReference>
<dbReference type="AlphaFoldDB" id="D4H6R9"/>
<dbReference type="STRING" id="522772.Dacet_1009"/>
<organism evidence="6 7">
    <name type="scientific">Denitrovibrio acetiphilus (strain DSM 12809 / NBRC 114555 / N2460)</name>
    <dbReference type="NCBI Taxonomy" id="522772"/>
    <lineage>
        <taxon>Bacteria</taxon>
        <taxon>Pseudomonadati</taxon>
        <taxon>Deferribacterota</taxon>
        <taxon>Deferribacteres</taxon>
        <taxon>Deferribacterales</taxon>
        <taxon>Geovibrionaceae</taxon>
        <taxon>Denitrovibrio</taxon>
    </lineage>
</organism>
<dbReference type="Proteomes" id="UP000002012">
    <property type="component" value="Chromosome"/>
</dbReference>
<evidence type="ECO:0000256" key="4">
    <source>
        <dbReference type="SAM" id="Phobius"/>
    </source>
</evidence>
<evidence type="ECO:0000313" key="7">
    <source>
        <dbReference type="Proteomes" id="UP000002012"/>
    </source>
</evidence>
<dbReference type="KEGG" id="dap:Dacet_1009"/>
<feature type="binding site" evidence="2">
    <location>
        <position position="115"/>
    </location>
    <ligand>
        <name>Cu cation</name>
        <dbReference type="ChEBI" id="CHEBI:23378"/>
    </ligand>
</feature>
<keyword evidence="4" id="KW-0472">Membrane</keyword>
<proteinExistence type="inferred from homology"/>
<dbReference type="CDD" id="cd02968">
    <property type="entry name" value="SCO"/>
    <property type="match status" value="1"/>
</dbReference>
<dbReference type="eggNOG" id="COG1999">
    <property type="taxonomic scope" value="Bacteria"/>
</dbReference>
<dbReference type="Pfam" id="PF02630">
    <property type="entry name" value="SCO1-SenC"/>
    <property type="match status" value="1"/>
</dbReference>
<dbReference type="InterPro" id="IPR003782">
    <property type="entry name" value="SCO1/SenC"/>
</dbReference>
<reference evidence="6 7" key="1">
    <citation type="journal article" date="2010" name="Stand. Genomic Sci.">
        <title>Complete genome sequence of Denitrovibrio acetiphilus type strain (N2460).</title>
        <authorList>
            <person name="Kiss H."/>
            <person name="Lang E."/>
            <person name="Lapidus A."/>
            <person name="Copeland A."/>
            <person name="Nolan M."/>
            <person name="Glavina Del Rio T."/>
            <person name="Chen F."/>
            <person name="Lucas S."/>
            <person name="Tice H."/>
            <person name="Cheng J.F."/>
            <person name="Han C."/>
            <person name="Goodwin L."/>
            <person name="Pitluck S."/>
            <person name="Liolios K."/>
            <person name="Pati A."/>
            <person name="Ivanova N."/>
            <person name="Mavromatis K."/>
            <person name="Chen A."/>
            <person name="Palaniappan K."/>
            <person name="Land M."/>
            <person name="Hauser L."/>
            <person name="Chang Y.J."/>
            <person name="Jeffries C.D."/>
            <person name="Detter J.C."/>
            <person name="Brettin T."/>
            <person name="Spring S."/>
            <person name="Rohde M."/>
            <person name="Goker M."/>
            <person name="Woyke T."/>
            <person name="Bristow J."/>
            <person name="Eisen J.A."/>
            <person name="Markowitz V."/>
            <person name="Hugenholtz P."/>
            <person name="Kyrpides N.C."/>
            <person name="Klenk H.P."/>
        </authorList>
    </citation>
    <scope>NUCLEOTIDE SEQUENCE [LARGE SCALE GENOMIC DNA]</scope>
    <source>
        <strain evidence="7">DSM 12809 / NBRC 114555 / N2460</strain>
    </source>
</reference>
<feature type="chain" id="PRO_5003057799" evidence="5">
    <location>
        <begin position="24"/>
        <end position="298"/>
    </location>
</feature>
<dbReference type="InParanoid" id="D4H6R9"/>
<dbReference type="InterPro" id="IPR036249">
    <property type="entry name" value="Thioredoxin-like_sf"/>
</dbReference>
<name>D4H6R9_DENA2</name>
<feature type="disulfide bond" description="Redox-active" evidence="3">
    <location>
        <begin position="115"/>
        <end position="119"/>
    </location>
</feature>
<gene>
    <name evidence="6" type="ordered locus">Dacet_1009</name>
</gene>
<keyword evidence="7" id="KW-1185">Reference proteome</keyword>
<dbReference type="PANTHER" id="PTHR12151">
    <property type="entry name" value="ELECTRON TRANSPORT PROTIN SCO1/SENC FAMILY MEMBER"/>
    <property type="match status" value="1"/>
</dbReference>
<evidence type="ECO:0000256" key="3">
    <source>
        <dbReference type="PIRSR" id="PIRSR603782-2"/>
    </source>
</evidence>
<keyword evidence="4" id="KW-0812">Transmembrane</keyword>
<dbReference type="HOGENOM" id="CLU_058434_1_0_0"/>
<dbReference type="EMBL" id="CP001968">
    <property type="protein sequence ID" value="ADD67785.1"/>
    <property type="molecule type" value="Genomic_DNA"/>
</dbReference>
<keyword evidence="2" id="KW-0479">Metal-binding</keyword>
<keyword evidence="2" id="KW-0186">Copper</keyword>
<feature type="transmembrane region" description="Helical" evidence="4">
    <location>
        <begin position="267"/>
        <end position="292"/>
    </location>
</feature>
<keyword evidence="3" id="KW-1015">Disulfide bond</keyword>